<evidence type="ECO:0000313" key="5">
    <source>
        <dbReference type="Proteomes" id="UP000553766"/>
    </source>
</evidence>
<dbReference type="Proteomes" id="UP000553766">
    <property type="component" value="Unassembled WGS sequence"/>
</dbReference>
<reference evidence="4 5" key="1">
    <citation type="submission" date="2020-08" db="EMBL/GenBank/DDBJ databases">
        <title>Genomic Encyclopedia of Type Strains, Phase IV (KMG-IV): sequencing the most valuable type-strain genomes for metagenomic binning, comparative biology and taxonomic classification.</title>
        <authorList>
            <person name="Goeker M."/>
        </authorList>
    </citation>
    <scope>NUCLEOTIDE SEQUENCE [LARGE SCALE GENOMIC DNA]</scope>
    <source>
        <strain evidence="4 5">DSM 103377</strain>
    </source>
</reference>
<dbReference type="PROSITE" id="PS51186">
    <property type="entry name" value="GNAT"/>
    <property type="match status" value="1"/>
</dbReference>
<dbReference type="EMBL" id="JACIJS010000002">
    <property type="protein sequence ID" value="MBB5514637.1"/>
    <property type="molecule type" value="Genomic_DNA"/>
</dbReference>
<name>A0A840X1U3_9RHOB</name>
<keyword evidence="5" id="KW-1185">Reference proteome</keyword>
<dbReference type="PANTHER" id="PTHR43877:SF2">
    <property type="entry name" value="AMINOALKYLPHOSPHONATE N-ACETYLTRANSFERASE-RELATED"/>
    <property type="match status" value="1"/>
</dbReference>
<dbReference type="CDD" id="cd04301">
    <property type="entry name" value="NAT_SF"/>
    <property type="match status" value="1"/>
</dbReference>
<dbReference type="InterPro" id="IPR016181">
    <property type="entry name" value="Acyl_CoA_acyltransferase"/>
</dbReference>
<comment type="caution">
    <text evidence="4">The sequence shown here is derived from an EMBL/GenBank/DDBJ whole genome shotgun (WGS) entry which is preliminary data.</text>
</comment>
<proteinExistence type="predicted"/>
<evidence type="ECO:0000259" key="3">
    <source>
        <dbReference type="PROSITE" id="PS51186"/>
    </source>
</evidence>
<dbReference type="InterPro" id="IPR050832">
    <property type="entry name" value="Bact_Acetyltransf"/>
</dbReference>
<dbReference type="Gene3D" id="3.40.630.30">
    <property type="match status" value="1"/>
</dbReference>
<dbReference type="Pfam" id="PF00583">
    <property type="entry name" value="Acetyltransf_1"/>
    <property type="match status" value="1"/>
</dbReference>
<dbReference type="GO" id="GO:0016747">
    <property type="term" value="F:acyltransferase activity, transferring groups other than amino-acyl groups"/>
    <property type="evidence" value="ECO:0007669"/>
    <property type="project" value="InterPro"/>
</dbReference>
<sequence length="151" mass="16607">MRVTFRDASEGDLPALVAMLADDDLGAGREDTSAPLNPAYLDAFLAIDRSPDQLIIVADTEAGIVGSYQLSFLPGLAYQGAWRGQIESVRVARPYRGQGYGSQMIEHALPLCRARGCKILQLSAHLDRTDAHRFYERIGFIRTHASFKLAL</sequence>
<evidence type="ECO:0000313" key="4">
    <source>
        <dbReference type="EMBL" id="MBB5514637.1"/>
    </source>
</evidence>
<dbReference type="InterPro" id="IPR000182">
    <property type="entry name" value="GNAT_dom"/>
</dbReference>
<dbReference type="RefSeq" id="WP_184008479.1">
    <property type="nucleotide sequence ID" value="NZ_JACIJS010000002.1"/>
</dbReference>
<evidence type="ECO:0000256" key="1">
    <source>
        <dbReference type="ARBA" id="ARBA00022679"/>
    </source>
</evidence>
<gene>
    <name evidence="4" type="ORF">FHS89_000643</name>
</gene>
<protein>
    <submittedName>
        <fullName evidence="4">GNAT superfamily N-acetyltransferase</fullName>
    </submittedName>
</protein>
<organism evidence="4 5">
    <name type="scientific">Rubricella aquisinus</name>
    <dbReference type="NCBI Taxonomy" id="2028108"/>
    <lineage>
        <taxon>Bacteria</taxon>
        <taxon>Pseudomonadati</taxon>
        <taxon>Pseudomonadota</taxon>
        <taxon>Alphaproteobacteria</taxon>
        <taxon>Rhodobacterales</taxon>
        <taxon>Paracoccaceae</taxon>
        <taxon>Rubricella</taxon>
    </lineage>
</organism>
<dbReference type="PANTHER" id="PTHR43877">
    <property type="entry name" value="AMINOALKYLPHOSPHONATE N-ACETYLTRANSFERASE-RELATED-RELATED"/>
    <property type="match status" value="1"/>
</dbReference>
<accession>A0A840X1U3</accession>
<feature type="domain" description="N-acetyltransferase" evidence="3">
    <location>
        <begin position="3"/>
        <end position="151"/>
    </location>
</feature>
<dbReference type="AlphaFoldDB" id="A0A840X1U3"/>
<evidence type="ECO:0000256" key="2">
    <source>
        <dbReference type="ARBA" id="ARBA00023315"/>
    </source>
</evidence>
<keyword evidence="2" id="KW-0012">Acyltransferase</keyword>
<keyword evidence="1 4" id="KW-0808">Transferase</keyword>
<dbReference type="SUPFAM" id="SSF55729">
    <property type="entry name" value="Acyl-CoA N-acyltransferases (Nat)"/>
    <property type="match status" value="1"/>
</dbReference>